<keyword evidence="4" id="KW-1185">Reference proteome</keyword>
<dbReference type="OrthoDB" id="4707312at2"/>
<proteinExistence type="predicted"/>
<gene>
    <name evidence="3" type="ORF">BST14_25615</name>
</gene>
<dbReference type="EMBL" id="MVHG01000112">
    <property type="protein sequence ID" value="ORA07958.1"/>
    <property type="molecule type" value="Genomic_DNA"/>
</dbReference>
<feature type="coiled-coil region" evidence="1">
    <location>
        <begin position="183"/>
        <end position="261"/>
    </location>
</feature>
<dbReference type="RefSeq" id="WP_142279604.1">
    <property type="nucleotide sequence ID" value="NZ_MVHG01000112.1"/>
</dbReference>
<evidence type="ECO:0000313" key="4">
    <source>
        <dbReference type="Proteomes" id="UP000192707"/>
    </source>
</evidence>
<dbReference type="Proteomes" id="UP000192707">
    <property type="component" value="Unassembled WGS sequence"/>
</dbReference>
<evidence type="ECO:0000256" key="1">
    <source>
        <dbReference type="SAM" id="Coils"/>
    </source>
</evidence>
<protein>
    <submittedName>
        <fullName evidence="3">Uncharacterized protein</fullName>
    </submittedName>
</protein>
<name>A0A1W9Z726_MYCAI</name>
<evidence type="ECO:0000256" key="2">
    <source>
        <dbReference type="SAM" id="MobiDB-lite"/>
    </source>
</evidence>
<comment type="caution">
    <text evidence="3">The sequence shown here is derived from an EMBL/GenBank/DDBJ whole genome shotgun (WGS) entry which is preliminary data.</text>
</comment>
<reference evidence="3 4" key="1">
    <citation type="submission" date="2016-12" db="EMBL/GenBank/DDBJ databases">
        <title>The new phylogeny of genus Mycobacterium.</title>
        <authorList>
            <person name="Tortoli E."/>
            <person name="Trovato A."/>
            <person name="Cirillo D.M."/>
        </authorList>
    </citation>
    <scope>NUCLEOTIDE SEQUENCE [LARGE SCALE GENOMIC DNA]</scope>
    <source>
        <strain evidence="3 4">DSM 45069</strain>
    </source>
</reference>
<feature type="region of interest" description="Disordered" evidence="2">
    <location>
        <begin position="81"/>
        <end position="115"/>
    </location>
</feature>
<accession>A0A1W9Z726</accession>
<keyword evidence="1" id="KW-0175">Coiled coil</keyword>
<organism evidence="3 4">
    <name type="scientific">Mycobacterium arosiense ATCC BAA-1401 = DSM 45069</name>
    <dbReference type="NCBI Taxonomy" id="1265311"/>
    <lineage>
        <taxon>Bacteria</taxon>
        <taxon>Bacillati</taxon>
        <taxon>Actinomycetota</taxon>
        <taxon>Actinomycetes</taxon>
        <taxon>Mycobacteriales</taxon>
        <taxon>Mycobacteriaceae</taxon>
        <taxon>Mycobacterium</taxon>
        <taxon>Mycobacterium avium complex (MAC)</taxon>
    </lineage>
</organism>
<feature type="compositionally biased region" description="Low complexity" evidence="2">
    <location>
        <begin position="97"/>
        <end position="115"/>
    </location>
</feature>
<feature type="compositionally biased region" description="Basic and acidic residues" evidence="2">
    <location>
        <begin position="85"/>
        <end position="96"/>
    </location>
</feature>
<sequence length="461" mass="49450">MTTLQQRIETLDVHEWAALTKRAALAALAAAEQHRNAPPAEISAIAAMSERELVEHRTRLGPGGKRPSPVMQLAEAEQLQAAAERQARQAEEDTRDAQAAAQMARDEAQQSARAAAAARERVRIVRTPSAHADVQPDEERAAEQQILQQIRGPLEQVCADAATMVAAAREKARAAEAYVQQWLAERADERAAAQQALDELRGELEQAHADHATELAAARGQAEEQVAAARQAAQGRVARARADAEAAIAQARDEIGQAQTEAESRVAAAHDRAKRQVAAARQAAQDKVARARVDAQAGVLVDTRQPGVSLSVPIPTAELRAHTGPIEDALATVRDIGYMLEAGLPEGGQSRQPADLERVRILVHTAKQQAWDLAHELRGLPARYAGAQQVQAAHSYAAAAASAYGALLQRISIAAQQLAGRRDSRDAEVIEVVTAMLNEHPWRPTAQQLRSSNCTAGNMSP</sequence>
<evidence type="ECO:0000313" key="3">
    <source>
        <dbReference type="EMBL" id="ORA07958.1"/>
    </source>
</evidence>
<dbReference type="AlphaFoldDB" id="A0A1W9Z726"/>